<dbReference type="EMBL" id="JAQQWE010000005">
    <property type="protein sequence ID" value="KAK7952176.1"/>
    <property type="molecule type" value="Genomic_DNA"/>
</dbReference>
<dbReference type="Proteomes" id="UP001391051">
    <property type="component" value="Unassembled WGS sequence"/>
</dbReference>
<evidence type="ECO:0000313" key="2">
    <source>
        <dbReference type="EMBL" id="KAK7952176.1"/>
    </source>
</evidence>
<protein>
    <submittedName>
        <fullName evidence="2">Uncharacterized protein</fullName>
    </submittedName>
</protein>
<sequence>MTVRQYALLALAGAALAQMDDMPMSAPVAPAAGGMSTMPAEAMPSSMAAPTNDAVSSPVASLPITTNTPSSGMGMESGSAMTTGMSASMPYEEPMTKTTTPASMPMESSHTTTMVSSMTKMSTMTTMHTSMAGMPMGTGGTMSNGTSGSGGKEPPISAAGATDVSIGLFIASVLVSTAMLQ</sequence>
<dbReference type="RefSeq" id="XP_066700238.1">
    <property type="nucleotide sequence ID" value="XM_066844126.1"/>
</dbReference>
<dbReference type="GeneID" id="92077188"/>
<comment type="caution">
    <text evidence="2">The sequence shown here is derived from an EMBL/GenBank/DDBJ whole genome shotgun (WGS) entry which is preliminary data.</text>
</comment>
<feature type="signal peptide" evidence="1">
    <location>
        <begin position="1"/>
        <end position="17"/>
    </location>
</feature>
<evidence type="ECO:0000256" key="1">
    <source>
        <dbReference type="SAM" id="SignalP"/>
    </source>
</evidence>
<name>A0ABR1QDX2_9PEZI</name>
<proteinExistence type="predicted"/>
<keyword evidence="1" id="KW-0732">Signal</keyword>
<organism evidence="2 3">
    <name type="scientific">Apiospora aurea</name>
    <dbReference type="NCBI Taxonomy" id="335848"/>
    <lineage>
        <taxon>Eukaryota</taxon>
        <taxon>Fungi</taxon>
        <taxon>Dikarya</taxon>
        <taxon>Ascomycota</taxon>
        <taxon>Pezizomycotina</taxon>
        <taxon>Sordariomycetes</taxon>
        <taxon>Xylariomycetidae</taxon>
        <taxon>Amphisphaeriales</taxon>
        <taxon>Apiosporaceae</taxon>
        <taxon>Apiospora</taxon>
    </lineage>
</organism>
<feature type="chain" id="PRO_5046386056" evidence="1">
    <location>
        <begin position="18"/>
        <end position="181"/>
    </location>
</feature>
<gene>
    <name evidence="2" type="ORF">PG986_007904</name>
</gene>
<accession>A0ABR1QDX2</accession>
<reference evidence="2 3" key="1">
    <citation type="submission" date="2023-01" db="EMBL/GenBank/DDBJ databases">
        <title>Analysis of 21 Apiospora genomes using comparative genomics revels a genus with tremendous synthesis potential of carbohydrate active enzymes and secondary metabolites.</title>
        <authorList>
            <person name="Sorensen T."/>
        </authorList>
    </citation>
    <scope>NUCLEOTIDE SEQUENCE [LARGE SCALE GENOMIC DNA]</scope>
    <source>
        <strain evidence="2 3">CBS 24483</strain>
    </source>
</reference>
<keyword evidence="3" id="KW-1185">Reference proteome</keyword>
<evidence type="ECO:0000313" key="3">
    <source>
        <dbReference type="Proteomes" id="UP001391051"/>
    </source>
</evidence>